<dbReference type="Proteomes" id="UP000632740">
    <property type="component" value="Unassembled WGS sequence"/>
</dbReference>
<keyword evidence="2" id="KW-0732">Signal</keyword>
<comment type="caution">
    <text evidence="3">The sequence shown here is derived from an EMBL/GenBank/DDBJ whole genome shotgun (WGS) entry which is preliminary data.</text>
</comment>
<dbReference type="AlphaFoldDB" id="A0A919P4U2"/>
<sequence length="185" mass="19571">MRKRLIAAATVALAALGSAGVAGAASAAPPTVPAPHAVDSRSAARPVGPDGKRINDGTFSWGTTSGITTFAFPGSRAFTGSFRASVNGAPFLNAAAGSIQLNMTASNCTAAVPYIYVRLERKVDAAYTDEGPAVYWPCRNAGQLQYTWTNQRADEFRFVFYRPSTANAATTNNDWKYISGTAYFN</sequence>
<organism evidence="3 4">
    <name type="scientific">Cellulomonas chitinilytica</name>
    <dbReference type="NCBI Taxonomy" id="398759"/>
    <lineage>
        <taxon>Bacteria</taxon>
        <taxon>Bacillati</taxon>
        <taxon>Actinomycetota</taxon>
        <taxon>Actinomycetes</taxon>
        <taxon>Micrococcales</taxon>
        <taxon>Cellulomonadaceae</taxon>
        <taxon>Cellulomonas</taxon>
    </lineage>
</organism>
<feature type="chain" id="PRO_5039401582" evidence="2">
    <location>
        <begin position="28"/>
        <end position="185"/>
    </location>
</feature>
<dbReference type="EMBL" id="BONK01000017">
    <property type="protein sequence ID" value="GIG23253.1"/>
    <property type="molecule type" value="Genomic_DNA"/>
</dbReference>
<gene>
    <name evidence="3" type="ORF">Cch01nite_39770</name>
</gene>
<evidence type="ECO:0000256" key="1">
    <source>
        <dbReference type="SAM" id="MobiDB-lite"/>
    </source>
</evidence>
<accession>A0A919P4U2</accession>
<evidence type="ECO:0000313" key="4">
    <source>
        <dbReference type="Proteomes" id="UP000632740"/>
    </source>
</evidence>
<evidence type="ECO:0000256" key="2">
    <source>
        <dbReference type="SAM" id="SignalP"/>
    </source>
</evidence>
<name>A0A919P4U2_9CELL</name>
<dbReference type="RefSeq" id="WP_203758259.1">
    <property type="nucleotide sequence ID" value="NZ_BONK01000017.1"/>
</dbReference>
<feature type="region of interest" description="Disordered" evidence="1">
    <location>
        <begin position="30"/>
        <end position="55"/>
    </location>
</feature>
<evidence type="ECO:0000313" key="3">
    <source>
        <dbReference type="EMBL" id="GIG23253.1"/>
    </source>
</evidence>
<keyword evidence="4" id="KW-1185">Reference proteome</keyword>
<protein>
    <submittedName>
        <fullName evidence="3">Uncharacterized protein</fullName>
    </submittedName>
</protein>
<feature type="signal peptide" evidence="2">
    <location>
        <begin position="1"/>
        <end position="27"/>
    </location>
</feature>
<proteinExistence type="predicted"/>
<reference evidence="3" key="1">
    <citation type="submission" date="2021-01" db="EMBL/GenBank/DDBJ databases">
        <title>Whole genome shotgun sequence of Cellulomonas chitinilytica NBRC 110799.</title>
        <authorList>
            <person name="Komaki H."/>
            <person name="Tamura T."/>
        </authorList>
    </citation>
    <scope>NUCLEOTIDE SEQUENCE</scope>
    <source>
        <strain evidence="3">NBRC 110799</strain>
    </source>
</reference>